<keyword evidence="2" id="KW-1185">Reference proteome</keyword>
<gene>
    <name evidence="1" type="ORF">CVM52_18955</name>
</gene>
<dbReference type="OrthoDB" id="9791602at2"/>
<protein>
    <submittedName>
        <fullName evidence="1">Uncharacterized protein</fullName>
    </submittedName>
</protein>
<accession>A0A2M8IX41</accession>
<proteinExistence type="predicted"/>
<name>A0A2M8IX41_9RHOB</name>
<dbReference type="AlphaFoldDB" id="A0A2M8IX41"/>
<sequence>MSYAPQQIAPFIPVSRIGEGIACVRAVAKRLIEVGESVGLSDDRHETSFYIDVIGIDARSDQPKPALDRLPTGQLRTPFDQAYGQRELHVNTSQH</sequence>
<dbReference type="EMBL" id="PGTB01000116">
    <property type="protein sequence ID" value="PJE35074.1"/>
    <property type="molecule type" value="Genomic_DNA"/>
</dbReference>
<dbReference type="Proteomes" id="UP000231553">
    <property type="component" value="Unassembled WGS sequence"/>
</dbReference>
<comment type="caution">
    <text evidence="1">The sequence shown here is derived from an EMBL/GenBank/DDBJ whole genome shotgun (WGS) entry which is preliminary data.</text>
</comment>
<evidence type="ECO:0000313" key="2">
    <source>
        <dbReference type="Proteomes" id="UP000231553"/>
    </source>
</evidence>
<reference evidence="1 2" key="1">
    <citation type="journal article" date="2018" name="Int. J. Syst. Evol. Microbiol.">
        <title>Pseudooceanicola lipolyticus sp. nov., a marine alphaproteobacterium, reclassification of Oceanicola flagellatus as Pseudooceanicola flagellatus comb. nov. and emended description of the genus Pseudooceanicola.</title>
        <authorList>
            <person name="Huang M.-M."/>
            <person name="Guo L.-L."/>
            <person name="Wu Y.-H."/>
            <person name="Lai Q.-L."/>
            <person name="Shao Z.-Z."/>
            <person name="Wang C.-S."/>
            <person name="Wu M."/>
            <person name="Xu X.-W."/>
        </authorList>
    </citation>
    <scope>NUCLEOTIDE SEQUENCE [LARGE SCALE GENOMIC DNA]</scope>
    <source>
        <strain evidence="1 2">157</strain>
    </source>
</reference>
<evidence type="ECO:0000313" key="1">
    <source>
        <dbReference type="EMBL" id="PJE35074.1"/>
    </source>
</evidence>
<organism evidence="1 2">
    <name type="scientific">Pseudooceanicola lipolyticus</name>
    <dbReference type="NCBI Taxonomy" id="2029104"/>
    <lineage>
        <taxon>Bacteria</taxon>
        <taxon>Pseudomonadati</taxon>
        <taxon>Pseudomonadota</taxon>
        <taxon>Alphaproteobacteria</taxon>
        <taxon>Rhodobacterales</taxon>
        <taxon>Paracoccaceae</taxon>
        <taxon>Pseudooceanicola</taxon>
    </lineage>
</organism>
<dbReference type="RefSeq" id="WP_100164004.1">
    <property type="nucleotide sequence ID" value="NZ_PGTB01000116.1"/>
</dbReference>